<dbReference type="STRING" id="469381.Dpep_1146"/>
<dbReference type="PaxDb" id="469381-Dpep_1146"/>
<dbReference type="InterPro" id="IPR005534">
    <property type="entry name" value="Curli_assmbl/transp-comp_CsgG"/>
</dbReference>
<dbReference type="PROSITE" id="PS50293">
    <property type="entry name" value="TPR_REGION"/>
    <property type="match status" value="1"/>
</dbReference>
<dbReference type="AlphaFoldDB" id="D2Z6S5"/>
<gene>
    <name evidence="5" type="ORF">Dpep_1146</name>
</gene>
<dbReference type="PANTHER" id="PTHR44227">
    <property type="match status" value="1"/>
</dbReference>
<keyword evidence="2 3" id="KW-0802">TPR repeat</keyword>
<dbReference type="InterPro" id="IPR011990">
    <property type="entry name" value="TPR-like_helical_dom_sf"/>
</dbReference>
<dbReference type="SUPFAM" id="SSF48452">
    <property type="entry name" value="TPR-like"/>
    <property type="match status" value="1"/>
</dbReference>
<protein>
    <submittedName>
        <fullName evidence="5">Tetratricopeptide TPR_2 repeat protein</fullName>
    </submittedName>
</protein>
<keyword evidence="6" id="KW-1185">Reference proteome</keyword>
<keyword evidence="1" id="KW-0677">Repeat</keyword>
<evidence type="ECO:0000313" key="5">
    <source>
        <dbReference type="EMBL" id="EFC91172.1"/>
    </source>
</evidence>
<dbReference type="GO" id="GO:0030288">
    <property type="term" value="C:outer membrane-bounded periplasmic space"/>
    <property type="evidence" value="ECO:0007669"/>
    <property type="project" value="InterPro"/>
</dbReference>
<feature type="chain" id="PRO_5003040399" evidence="4">
    <location>
        <begin position="25"/>
        <end position="382"/>
    </location>
</feature>
<dbReference type="PROSITE" id="PS50005">
    <property type="entry name" value="TPR"/>
    <property type="match status" value="3"/>
</dbReference>
<proteinExistence type="predicted"/>
<dbReference type="EMBL" id="ABTR02000001">
    <property type="protein sequence ID" value="EFC91172.1"/>
    <property type="molecule type" value="Genomic_DNA"/>
</dbReference>
<feature type="repeat" description="TPR" evidence="3">
    <location>
        <begin position="170"/>
        <end position="203"/>
    </location>
</feature>
<accession>D2Z6S5</accession>
<dbReference type="PANTHER" id="PTHR44227:SF3">
    <property type="entry name" value="PROTEIN O-MANNOSYL-TRANSFERASE TMTC4"/>
    <property type="match status" value="1"/>
</dbReference>
<feature type="repeat" description="TPR" evidence="3">
    <location>
        <begin position="238"/>
        <end position="271"/>
    </location>
</feature>
<dbReference type="Gene3D" id="1.25.40.10">
    <property type="entry name" value="Tetratricopeptide repeat domain"/>
    <property type="match status" value="1"/>
</dbReference>
<dbReference type="Pfam" id="PF03783">
    <property type="entry name" value="CsgG"/>
    <property type="match status" value="1"/>
</dbReference>
<dbReference type="OrthoDB" id="2648at2"/>
<dbReference type="Pfam" id="PF14559">
    <property type="entry name" value="TPR_19"/>
    <property type="match status" value="1"/>
</dbReference>
<name>D2Z6S5_9BACT</name>
<comment type="caution">
    <text evidence="5">The sequence shown here is derived from an EMBL/GenBank/DDBJ whole genome shotgun (WGS) entry which is preliminary data.</text>
</comment>
<evidence type="ECO:0000256" key="4">
    <source>
        <dbReference type="SAM" id="SignalP"/>
    </source>
</evidence>
<dbReference type="Pfam" id="PF13432">
    <property type="entry name" value="TPR_16"/>
    <property type="match status" value="1"/>
</dbReference>
<keyword evidence="4" id="KW-0732">Signal</keyword>
<feature type="repeat" description="TPR" evidence="3">
    <location>
        <begin position="272"/>
        <end position="305"/>
    </location>
</feature>
<dbReference type="Gene3D" id="3.40.50.10610">
    <property type="entry name" value="ABC-type transport auxiliary lipoprotein component"/>
    <property type="match status" value="1"/>
</dbReference>
<dbReference type="eggNOG" id="COG0457">
    <property type="taxonomic scope" value="Bacteria"/>
</dbReference>
<dbReference type="InterPro" id="IPR019734">
    <property type="entry name" value="TPR_rpt"/>
</dbReference>
<organism evidence="5 6">
    <name type="scientific">Dethiosulfovibrio peptidovorans DSM 11002</name>
    <dbReference type="NCBI Taxonomy" id="469381"/>
    <lineage>
        <taxon>Bacteria</taxon>
        <taxon>Thermotogati</taxon>
        <taxon>Synergistota</taxon>
        <taxon>Synergistia</taxon>
        <taxon>Synergistales</taxon>
        <taxon>Dethiosulfovibrionaceae</taxon>
        <taxon>Dethiosulfovibrio</taxon>
    </lineage>
</organism>
<evidence type="ECO:0000256" key="1">
    <source>
        <dbReference type="ARBA" id="ARBA00022737"/>
    </source>
</evidence>
<dbReference type="RefSeq" id="WP_005660393.1">
    <property type="nucleotide sequence ID" value="NZ_ABTR02000001.1"/>
</dbReference>
<evidence type="ECO:0000256" key="2">
    <source>
        <dbReference type="ARBA" id="ARBA00022803"/>
    </source>
</evidence>
<feature type="signal peptide" evidence="4">
    <location>
        <begin position="1"/>
        <end position="24"/>
    </location>
</feature>
<dbReference type="InterPro" id="IPR052346">
    <property type="entry name" value="O-mannosyl-transferase_TMTC"/>
</dbReference>
<reference evidence="5 6" key="1">
    <citation type="journal article" date="2010" name="Stand. Genomic Sci.">
        <title>Permanent draft genome sequence of Dethiosulfovibrio peptidovorans type strain (SEBR 4207).</title>
        <authorList>
            <person name="Labutti K."/>
            <person name="Mayilraj S."/>
            <person name="Clum A."/>
            <person name="Lucas S."/>
            <person name="Glavina Del Rio T."/>
            <person name="Nolan M."/>
            <person name="Tice H."/>
            <person name="Cheng J.F."/>
            <person name="Pitluck S."/>
            <person name="Liolios K."/>
            <person name="Ivanova N."/>
            <person name="Mavromatis K."/>
            <person name="Mikhailova N."/>
            <person name="Pati A."/>
            <person name="Goodwin L."/>
            <person name="Chen A."/>
            <person name="Palaniappan K."/>
            <person name="Land M."/>
            <person name="Hauser L."/>
            <person name="Chang Y.J."/>
            <person name="Jeffries C.D."/>
            <person name="Rohde M."/>
            <person name="Spring S."/>
            <person name="Goker M."/>
            <person name="Woyke T."/>
            <person name="Bristow J."/>
            <person name="Eisen J.A."/>
            <person name="Markowitz V."/>
            <person name="Hugenholtz P."/>
            <person name="Kyrpides N.C."/>
            <person name="Klenk H.P."/>
            <person name="Lapidus A."/>
        </authorList>
    </citation>
    <scope>NUCLEOTIDE SEQUENCE [LARGE SCALE GENOMIC DNA]</scope>
    <source>
        <strain evidence="5 6">DSM 11002</strain>
    </source>
</reference>
<dbReference type="SMART" id="SM00028">
    <property type="entry name" value="TPR"/>
    <property type="match status" value="5"/>
</dbReference>
<dbReference type="Proteomes" id="UP000006427">
    <property type="component" value="Unassembled WGS sequence"/>
</dbReference>
<sequence length="382" mass="42173">MRFFLHIVSVAVAVGLLFGTAAFSAPMTVAIGDFNARGASYSVGQSVVEMLYSRLAGNRAFRLVERGQLDQVARQQRITMSGMVSQESAVEIGRIVGAKYYVQGAVSHFGVLTILTARLMDVERRTVVAAYQSMTDEGEKGVNLAVRTLAADVLSSLTGPAPTGSAMDDYRSYLYEAMAFYNQGDYGRSIRYWDKMVEMSPKNPTLRFIVAAMYYSRERFRDAELSAKEAVVFDPGFAEAWLLAGKSLFMRGKDYEATDYLEKAVDLRPELAEPYFLIGQAYKNRGRLEDAMEYFSLAISKDPGYQGAYVAMGQMLLEAAQLDLARKVLARAVELDGTDPGARFLLGTAMALDGDDEGARGQLETLRVLDRGLAEKLEELLR</sequence>
<evidence type="ECO:0000313" key="6">
    <source>
        <dbReference type="Proteomes" id="UP000006427"/>
    </source>
</evidence>
<evidence type="ECO:0000256" key="3">
    <source>
        <dbReference type="PROSITE-ProRule" id="PRU00339"/>
    </source>
</evidence>